<keyword evidence="1" id="KW-0472">Membrane</keyword>
<reference evidence="2 3" key="1">
    <citation type="submission" date="2020-07" db="EMBL/GenBank/DDBJ databases">
        <title>Gai3-2, isolated from salt lake.</title>
        <authorList>
            <person name="Cui H."/>
            <person name="Shi X."/>
        </authorList>
    </citation>
    <scope>NUCLEOTIDE SEQUENCE [LARGE SCALE GENOMIC DNA]</scope>
    <source>
        <strain evidence="2 3">Gai3-2</strain>
    </source>
</reference>
<dbReference type="GeneID" id="56027184"/>
<dbReference type="EMBL" id="CP058529">
    <property type="protein sequence ID" value="QLG26037.1"/>
    <property type="molecule type" value="Genomic_DNA"/>
</dbReference>
<dbReference type="Proteomes" id="UP000509750">
    <property type="component" value="Chromosome"/>
</dbReference>
<keyword evidence="1" id="KW-1133">Transmembrane helix</keyword>
<gene>
    <name evidence="2" type="ORF">HUG10_00085</name>
</gene>
<proteinExistence type="predicted"/>
<keyword evidence="1" id="KW-0812">Transmembrane</keyword>
<organism evidence="2 3">
    <name type="scientific">Halorarum halophilum</name>
    <dbReference type="NCBI Taxonomy" id="2743090"/>
    <lineage>
        <taxon>Archaea</taxon>
        <taxon>Methanobacteriati</taxon>
        <taxon>Methanobacteriota</taxon>
        <taxon>Stenosarchaea group</taxon>
        <taxon>Halobacteria</taxon>
        <taxon>Halobacteriales</taxon>
        <taxon>Haloferacaceae</taxon>
        <taxon>Halorarum</taxon>
    </lineage>
</organism>
<dbReference type="AlphaFoldDB" id="A0A7D5KBL6"/>
<keyword evidence="3" id="KW-1185">Reference proteome</keyword>
<evidence type="ECO:0000313" key="3">
    <source>
        <dbReference type="Proteomes" id="UP000509750"/>
    </source>
</evidence>
<accession>A0A7D5KBL6</accession>
<name>A0A7D5KBL6_9EURY</name>
<dbReference type="KEGG" id="halg:HUG10_00085"/>
<sequence>MKRPDPDLDTVGGTFDRRVGAVLVDLVLLALVNGAVWAPLAVFGEAGSASASALGTITTFL</sequence>
<evidence type="ECO:0000256" key="1">
    <source>
        <dbReference type="SAM" id="Phobius"/>
    </source>
</evidence>
<dbReference type="RefSeq" id="WP_179167612.1">
    <property type="nucleotide sequence ID" value="NZ_CP058529.1"/>
</dbReference>
<evidence type="ECO:0000313" key="2">
    <source>
        <dbReference type="EMBL" id="QLG26037.1"/>
    </source>
</evidence>
<protein>
    <submittedName>
        <fullName evidence="2">Uncharacterized protein</fullName>
    </submittedName>
</protein>
<feature type="transmembrane region" description="Helical" evidence="1">
    <location>
        <begin position="20"/>
        <end position="43"/>
    </location>
</feature>